<dbReference type="Gene3D" id="3.40.50.12780">
    <property type="entry name" value="N-terminal domain of ligase-like"/>
    <property type="match status" value="2"/>
</dbReference>
<dbReference type="Pfam" id="PF00501">
    <property type="entry name" value="AMP-binding"/>
    <property type="match status" value="2"/>
</dbReference>
<comment type="caution">
    <text evidence="2">The sequence shown here is derived from an EMBL/GenBank/DDBJ whole genome shotgun (WGS) entry which is preliminary data.</text>
</comment>
<accession>A0AAD7U5R3</accession>
<dbReference type="InterPro" id="IPR042099">
    <property type="entry name" value="ANL_N_sf"/>
</dbReference>
<evidence type="ECO:0000313" key="3">
    <source>
        <dbReference type="Proteomes" id="UP001230188"/>
    </source>
</evidence>
<dbReference type="InterPro" id="IPR045851">
    <property type="entry name" value="AMP-bd_C_sf"/>
</dbReference>
<name>A0AAD7U5R3_9STRA</name>
<dbReference type="PANTHER" id="PTHR22754">
    <property type="entry name" value="DISCO-INTERACTING PROTEIN 2 DIP2 -RELATED"/>
    <property type="match status" value="1"/>
</dbReference>
<evidence type="ECO:0000259" key="1">
    <source>
        <dbReference type="Pfam" id="PF00501"/>
    </source>
</evidence>
<gene>
    <name evidence="2" type="ORF">CTAYLR_001702</name>
</gene>
<dbReference type="Gene3D" id="3.30.300.30">
    <property type="match status" value="1"/>
</dbReference>
<dbReference type="AlphaFoldDB" id="A0AAD7U5R3"/>
<organism evidence="2 3">
    <name type="scientific">Chrysophaeum taylorii</name>
    <dbReference type="NCBI Taxonomy" id="2483200"/>
    <lineage>
        <taxon>Eukaryota</taxon>
        <taxon>Sar</taxon>
        <taxon>Stramenopiles</taxon>
        <taxon>Ochrophyta</taxon>
        <taxon>Pelagophyceae</taxon>
        <taxon>Pelagomonadales</taxon>
        <taxon>Pelagomonadaceae</taxon>
        <taxon>Chrysophaeum</taxon>
    </lineage>
</organism>
<proteinExistence type="predicted"/>
<reference evidence="2" key="1">
    <citation type="submission" date="2023-01" db="EMBL/GenBank/DDBJ databases">
        <title>Metagenome sequencing of chrysophaentin producing Chrysophaeum taylorii.</title>
        <authorList>
            <person name="Davison J."/>
            <person name="Bewley C."/>
        </authorList>
    </citation>
    <scope>NUCLEOTIDE SEQUENCE</scope>
    <source>
        <strain evidence="2">NIES-1699</strain>
    </source>
</reference>
<dbReference type="EMBL" id="JAQMWT010000670">
    <property type="protein sequence ID" value="KAJ8598578.1"/>
    <property type="molecule type" value="Genomic_DNA"/>
</dbReference>
<dbReference type="PANTHER" id="PTHR22754:SF32">
    <property type="entry name" value="DISCO-INTERACTING PROTEIN 2"/>
    <property type="match status" value="1"/>
</dbReference>
<dbReference type="SUPFAM" id="SSF56801">
    <property type="entry name" value="Acetyl-CoA synthetase-like"/>
    <property type="match status" value="1"/>
</dbReference>
<evidence type="ECO:0000313" key="2">
    <source>
        <dbReference type="EMBL" id="KAJ8598578.1"/>
    </source>
</evidence>
<feature type="domain" description="AMP-dependent synthetase/ligase" evidence="1">
    <location>
        <begin position="187"/>
        <end position="379"/>
    </location>
</feature>
<protein>
    <recommendedName>
        <fullName evidence="1">AMP-dependent synthetase/ligase domain-containing protein</fullName>
    </recommendedName>
</protein>
<sequence>MTSSRPRWWRPWSDEVRWQAQARKTAAALDDETFLTWLDGSGVEAANVSYGEVWSRSAFVGEWLLKDIGLAPGDRAMLVYAPGPEFFVAFVASLRAGVSAVPNYPPDPANLGRGLEKLDIVATTCGAEVGLTDSVVHKLRVTTSVWHAWPARRWHSTQAQRRALDVRLGDFAKSGRLHDLQDPTERVVGVSWLPQFHDLGLIAMLMGPFCAGYHMVNFSPLSFLADPLAWMRAVSKYRAFWTAAPDFAYQLCTKRSARADVSDIDLSCVSHLVCGAGQRCMPSILREFASYFGTSCNLPDEGNCDIFAPTYGLAEHVASTCGETTGIFTSRRRPDIASCGSEFLIDVLLVDADTRRVVASDGTPGEVWLSSGSIAQGYWGKPELSTETFSARVDPDDGKVYLRTGDEAFVEDGRLFICGRIEDSIIIAGKKYYSDDIEIVATEAMADAARPGCIAAFAVVNNDDEGSEYPYGAKQFETRCYLEGFE</sequence>
<dbReference type="InterPro" id="IPR000873">
    <property type="entry name" value="AMP-dep_synth/lig_dom"/>
</dbReference>
<keyword evidence="3" id="KW-1185">Reference proteome</keyword>
<dbReference type="Proteomes" id="UP001230188">
    <property type="component" value="Unassembled WGS sequence"/>
</dbReference>
<feature type="domain" description="AMP-dependent synthetase/ligase" evidence="1">
    <location>
        <begin position="25"/>
        <end position="138"/>
    </location>
</feature>